<name>A0AAD8HXA0_9APIA</name>
<reference evidence="3" key="1">
    <citation type="submission" date="2023-02" db="EMBL/GenBank/DDBJ databases">
        <title>Genome of toxic invasive species Heracleum sosnowskyi carries increased number of genes despite the absence of recent whole-genome duplications.</title>
        <authorList>
            <person name="Schelkunov M."/>
            <person name="Shtratnikova V."/>
            <person name="Makarenko M."/>
            <person name="Klepikova A."/>
            <person name="Omelchenko D."/>
            <person name="Novikova G."/>
            <person name="Obukhova E."/>
            <person name="Bogdanov V."/>
            <person name="Penin A."/>
            <person name="Logacheva M."/>
        </authorList>
    </citation>
    <scope>NUCLEOTIDE SEQUENCE</scope>
    <source>
        <strain evidence="3">Hsosn_3</strain>
        <tissue evidence="3">Leaf</tissue>
    </source>
</reference>
<proteinExistence type="predicted"/>
<dbReference type="Pfam" id="PF04749">
    <property type="entry name" value="PLAC8"/>
    <property type="match status" value="1"/>
</dbReference>
<keyword evidence="2" id="KW-0472">Membrane</keyword>
<keyword evidence="2" id="KW-1133">Transmembrane helix</keyword>
<keyword evidence="4" id="KW-1185">Reference proteome</keyword>
<evidence type="ECO:0000256" key="1">
    <source>
        <dbReference type="SAM" id="MobiDB-lite"/>
    </source>
</evidence>
<organism evidence="3 4">
    <name type="scientific">Heracleum sosnowskyi</name>
    <dbReference type="NCBI Taxonomy" id="360622"/>
    <lineage>
        <taxon>Eukaryota</taxon>
        <taxon>Viridiplantae</taxon>
        <taxon>Streptophyta</taxon>
        <taxon>Embryophyta</taxon>
        <taxon>Tracheophyta</taxon>
        <taxon>Spermatophyta</taxon>
        <taxon>Magnoliopsida</taxon>
        <taxon>eudicotyledons</taxon>
        <taxon>Gunneridae</taxon>
        <taxon>Pentapetalae</taxon>
        <taxon>asterids</taxon>
        <taxon>campanulids</taxon>
        <taxon>Apiales</taxon>
        <taxon>Apiaceae</taxon>
        <taxon>Apioideae</taxon>
        <taxon>apioid superclade</taxon>
        <taxon>Tordylieae</taxon>
        <taxon>Tordyliinae</taxon>
        <taxon>Heracleum</taxon>
    </lineage>
</organism>
<comment type="caution">
    <text evidence="3">The sequence shown here is derived from an EMBL/GenBank/DDBJ whole genome shotgun (WGS) entry which is preliminary data.</text>
</comment>
<keyword evidence="2" id="KW-0812">Transmembrane</keyword>
<feature type="compositionally biased region" description="Polar residues" evidence="1">
    <location>
        <begin position="39"/>
        <end position="54"/>
    </location>
</feature>
<gene>
    <name evidence="3" type="ORF">POM88_030871</name>
</gene>
<evidence type="ECO:0000313" key="3">
    <source>
        <dbReference type="EMBL" id="KAK1374678.1"/>
    </source>
</evidence>
<dbReference type="Proteomes" id="UP001237642">
    <property type="component" value="Unassembled WGS sequence"/>
</dbReference>
<dbReference type="PANTHER" id="PTHR15907">
    <property type="entry name" value="DUF614 FAMILY PROTEIN-RELATED"/>
    <property type="match status" value="1"/>
</dbReference>
<dbReference type="InterPro" id="IPR006461">
    <property type="entry name" value="PLAC_motif_containing"/>
</dbReference>
<dbReference type="NCBIfam" id="TIGR01571">
    <property type="entry name" value="A_thal_Cys_rich"/>
    <property type="match status" value="1"/>
</dbReference>
<sequence>MYSTSHASEYDRYSGTPQPTAPPSAPQAYESKGIATGIPVNSSSGEYSNYSDNSRPPPPPRVPLQILPKTRGPWSTGLCDCFSDPTNCCITFWCPCITFGQIAEIVDKGSSSCGTSGALYALIACVTGCACCLSCFYRTKLRQQFFLHETPCGDCLLHCCCEQCALCQEYRELKHQGFDLSIGWHGNAEKHNRETEMEPVAPVVHEGMSR</sequence>
<dbReference type="AlphaFoldDB" id="A0AAD8HXA0"/>
<feature type="region of interest" description="Disordered" evidence="1">
    <location>
        <begin position="1"/>
        <end position="63"/>
    </location>
</feature>
<evidence type="ECO:0000256" key="2">
    <source>
        <dbReference type="SAM" id="Phobius"/>
    </source>
</evidence>
<accession>A0AAD8HXA0</accession>
<evidence type="ECO:0000313" key="4">
    <source>
        <dbReference type="Proteomes" id="UP001237642"/>
    </source>
</evidence>
<feature type="transmembrane region" description="Helical" evidence="2">
    <location>
        <begin position="118"/>
        <end position="137"/>
    </location>
</feature>
<protein>
    <submittedName>
        <fullName evidence="3">Protein PLANT CADMIUM RESISTANCE 2-like</fullName>
    </submittedName>
</protein>
<reference evidence="3" key="2">
    <citation type="submission" date="2023-05" db="EMBL/GenBank/DDBJ databases">
        <authorList>
            <person name="Schelkunov M.I."/>
        </authorList>
    </citation>
    <scope>NUCLEOTIDE SEQUENCE</scope>
    <source>
        <strain evidence="3">Hsosn_3</strain>
        <tissue evidence="3">Leaf</tissue>
    </source>
</reference>
<dbReference type="EMBL" id="JAUIZM010000007">
    <property type="protein sequence ID" value="KAK1374678.1"/>
    <property type="molecule type" value="Genomic_DNA"/>
</dbReference>